<feature type="transmembrane region" description="Helical" evidence="1">
    <location>
        <begin position="12"/>
        <end position="32"/>
    </location>
</feature>
<evidence type="ECO:0000256" key="1">
    <source>
        <dbReference type="SAM" id="Phobius"/>
    </source>
</evidence>
<dbReference type="RefSeq" id="WP_030150161.1">
    <property type="nucleotide sequence ID" value="NZ_JOFV01000002.1"/>
</dbReference>
<dbReference type="EMBL" id="SDJR01000003">
    <property type="protein sequence ID" value="RXR26826.1"/>
    <property type="molecule type" value="Genomic_DNA"/>
</dbReference>
<accession>A0A4Q1KYE6</accession>
<protein>
    <submittedName>
        <fullName evidence="3">Uncharacterized protein</fullName>
    </submittedName>
</protein>
<feature type="transmembrane region" description="Helical" evidence="1">
    <location>
        <begin position="58"/>
        <end position="78"/>
    </location>
</feature>
<keyword evidence="5" id="KW-1185">Reference proteome</keyword>
<evidence type="ECO:0000313" key="4">
    <source>
        <dbReference type="Proteomes" id="UP000289805"/>
    </source>
</evidence>
<dbReference type="Proteomes" id="UP000289805">
    <property type="component" value="Unassembled WGS sequence"/>
</dbReference>
<comment type="caution">
    <text evidence="3">The sequence shown here is derived from an EMBL/GenBank/DDBJ whole genome shotgun (WGS) entry which is preliminary data.</text>
</comment>
<keyword evidence="1" id="KW-1133">Transmembrane helix</keyword>
<feature type="transmembrane region" description="Helical" evidence="1">
    <location>
        <begin position="163"/>
        <end position="182"/>
    </location>
</feature>
<evidence type="ECO:0000313" key="2">
    <source>
        <dbReference type="EMBL" id="RXR26826.1"/>
    </source>
</evidence>
<dbReference type="STRING" id="1713.GCA_000718325_00601"/>
<proteinExistence type="predicted"/>
<evidence type="ECO:0000313" key="3">
    <source>
        <dbReference type="EMBL" id="RXR34559.1"/>
    </source>
</evidence>
<dbReference type="AlphaFoldDB" id="A0A4Q1KYE6"/>
<dbReference type="EMBL" id="SDJQ01000010">
    <property type="protein sequence ID" value="RXR34559.1"/>
    <property type="molecule type" value="Genomic_DNA"/>
</dbReference>
<gene>
    <name evidence="2" type="ORF">EQW73_04895</name>
    <name evidence="3" type="ORF">EQW78_08390</name>
</gene>
<keyword evidence="1" id="KW-0812">Transmembrane</keyword>
<dbReference type="OrthoDB" id="4945139at2"/>
<evidence type="ECO:0000313" key="5">
    <source>
        <dbReference type="Proteomes" id="UP000290517"/>
    </source>
</evidence>
<sequence>MLRVTVPVRVLVRRVALAIAILAVLHLLANFLEKGADLHGGMIEPLVRYFSMDEEVNVPTWFTVVLLASTGLVTGDLLHAEPVPGRRWAWGLVAFVLLYLSIDEMTSFHEHVGTSLEEHFQSIADLPFNGWIAFYGPLALVVAAVVIPLLWGLPSRFLRPMALAGVLYVVGAVGFEAVAGLLEDQGFDRATFVGQLAVLGEESLEMVAVLVFLVAVVRYRDALDGGLAAVEGVATAPGDSGHGPTLHP</sequence>
<name>A0A4Q1KYE6_9CELL</name>
<organism evidence="3 4">
    <name type="scientific">Oerskovia turbata</name>
    <dbReference type="NCBI Taxonomy" id="1713"/>
    <lineage>
        <taxon>Bacteria</taxon>
        <taxon>Bacillati</taxon>
        <taxon>Actinomycetota</taxon>
        <taxon>Actinomycetes</taxon>
        <taxon>Micrococcales</taxon>
        <taxon>Cellulomonadaceae</taxon>
        <taxon>Oerskovia</taxon>
    </lineage>
</organism>
<feature type="transmembrane region" description="Helical" evidence="1">
    <location>
        <begin position="194"/>
        <end position="217"/>
    </location>
</feature>
<dbReference type="Proteomes" id="UP000290517">
    <property type="component" value="Unassembled WGS sequence"/>
</dbReference>
<reference evidence="4 5" key="1">
    <citation type="submission" date="2019-01" db="EMBL/GenBank/DDBJ databases">
        <title>Oerskovia turbata Genome sequencing and assembly.</title>
        <authorList>
            <person name="Dou T."/>
        </authorList>
    </citation>
    <scope>NUCLEOTIDE SEQUENCE [LARGE SCALE GENOMIC DNA]</scope>
    <source>
        <strain evidence="3 4">JCM12123</strain>
        <strain evidence="2 5">JCM3160</strain>
    </source>
</reference>
<feature type="transmembrane region" description="Helical" evidence="1">
    <location>
        <begin position="128"/>
        <end position="151"/>
    </location>
</feature>
<keyword evidence="1" id="KW-0472">Membrane</keyword>